<feature type="transmembrane region" description="Helical" evidence="1">
    <location>
        <begin position="87"/>
        <end position="105"/>
    </location>
</feature>
<sequence length="162" mass="18603">MSETFNEFFDEIKGKDKRSTFLTVLCILTFIGSTLAIFQQGYIYYKPETQYANSSNMNKTKTDNKFVNKMAAAMEEFKDLGKIQNNAMFGMLTAIITLTGGILMFKQNKKGFYLYIAGCFLSILIPFLIYPDNFIIKLGLAFNLFICIVFCIMYAFCLKEMK</sequence>
<keyword evidence="3" id="KW-1185">Reference proteome</keyword>
<feature type="transmembrane region" description="Helical" evidence="1">
    <location>
        <begin position="112"/>
        <end position="129"/>
    </location>
</feature>
<feature type="transmembrane region" description="Helical" evidence="1">
    <location>
        <begin position="135"/>
        <end position="157"/>
    </location>
</feature>
<organism evidence="2 3">
    <name type="scientific">Polluticaenibacter yanchengensis</name>
    <dbReference type="NCBI Taxonomy" id="3014562"/>
    <lineage>
        <taxon>Bacteria</taxon>
        <taxon>Pseudomonadati</taxon>
        <taxon>Bacteroidota</taxon>
        <taxon>Chitinophagia</taxon>
        <taxon>Chitinophagales</taxon>
        <taxon>Chitinophagaceae</taxon>
        <taxon>Polluticaenibacter</taxon>
    </lineage>
</organism>
<reference evidence="2 3" key="1">
    <citation type="submission" date="2022-12" db="EMBL/GenBank/DDBJ databases">
        <title>Chitinophagaceae gen. sp. nov., a new member of the family Chitinophagaceae, isolated from soil in a chemical factory.</title>
        <authorList>
            <person name="Ke Z."/>
        </authorList>
    </citation>
    <scope>NUCLEOTIDE SEQUENCE [LARGE SCALE GENOMIC DNA]</scope>
    <source>
        <strain evidence="2 3">LY-5</strain>
    </source>
</reference>
<accession>A0ABT4UGJ6</accession>
<evidence type="ECO:0000313" key="2">
    <source>
        <dbReference type="EMBL" id="MDA3613954.1"/>
    </source>
</evidence>
<gene>
    <name evidence="2" type="ORF">O3P16_03985</name>
</gene>
<evidence type="ECO:0008006" key="4">
    <source>
        <dbReference type="Google" id="ProtNLM"/>
    </source>
</evidence>
<dbReference type="EMBL" id="JAQGEF010000003">
    <property type="protein sequence ID" value="MDA3613954.1"/>
    <property type="molecule type" value="Genomic_DNA"/>
</dbReference>
<keyword evidence="1" id="KW-0472">Membrane</keyword>
<protein>
    <recommendedName>
        <fullName evidence="4">DUF4064 domain-containing protein</fullName>
    </recommendedName>
</protein>
<dbReference type="Proteomes" id="UP001210231">
    <property type="component" value="Unassembled WGS sequence"/>
</dbReference>
<keyword evidence="1" id="KW-1133">Transmembrane helix</keyword>
<comment type="caution">
    <text evidence="2">The sequence shown here is derived from an EMBL/GenBank/DDBJ whole genome shotgun (WGS) entry which is preliminary data.</text>
</comment>
<dbReference type="RefSeq" id="WP_407030284.1">
    <property type="nucleotide sequence ID" value="NZ_JAQGEF010000003.1"/>
</dbReference>
<feature type="transmembrane region" description="Helical" evidence="1">
    <location>
        <begin position="21"/>
        <end position="45"/>
    </location>
</feature>
<evidence type="ECO:0000256" key="1">
    <source>
        <dbReference type="SAM" id="Phobius"/>
    </source>
</evidence>
<evidence type="ECO:0000313" key="3">
    <source>
        <dbReference type="Proteomes" id="UP001210231"/>
    </source>
</evidence>
<keyword evidence="1" id="KW-0812">Transmembrane</keyword>
<proteinExistence type="predicted"/>
<name>A0ABT4UGJ6_9BACT</name>